<dbReference type="EMBL" id="JAUSWA010000002">
    <property type="protein sequence ID" value="MDQ0492336.1"/>
    <property type="molecule type" value="Genomic_DNA"/>
</dbReference>
<dbReference type="InterPro" id="IPR009057">
    <property type="entry name" value="Homeodomain-like_sf"/>
</dbReference>
<dbReference type="PROSITE" id="PS00041">
    <property type="entry name" value="HTH_ARAC_FAMILY_1"/>
    <property type="match status" value="1"/>
</dbReference>
<evidence type="ECO:0000313" key="5">
    <source>
        <dbReference type="EMBL" id="MDQ0492336.1"/>
    </source>
</evidence>
<comment type="caution">
    <text evidence="5">The sequence shown here is derived from an EMBL/GenBank/DDBJ whole genome shotgun (WGS) entry which is preliminary data.</text>
</comment>
<accession>A0ABU0KSC3</accession>
<keyword evidence="6" id="KW-1185">Reference proteome</keyword>
<gene>
    <name evidence="5" type="ORF">QOZ95_000483</name>
</gene>
<name>A0ABU0KSC3_9BACL</name>
<keyword evidence="2" id="KW-0238">DNA-binding</keyword>
<evidence type="ECO:0000256" key="1">
    <source>
        <dbReference type="ARBA" id="ARBA00023015"/>
    </source>
</evidence>
<dbReference type="Proteomes" id="UP001242811">
    <property type="component" value="Unassembled WGS sequence"/>
</dbReference>
<dbReference type="Pfam" id="PF06719">
    <property type="entry name" value="AraC_N"/>
    <property type="match status" value="1"/>
</dbReference>
<reference evidence="5 6" key="1">
    <citation type="submission" date="2023-07" db="EMBL/GenBank/DDBJ databases">
        <title>Genomic Encyclopedia of Type Strains, Phase IV (KMG-IV): sequencing the most valuable type-strain genomes for metagenomic binning, comparative biology and taxonomic classification.</title>
        <authorList>
            <person name="Goeker M."/>
        </authorList>
    </citation>
    <scope>NUCLEOTIDE SEQUENCE [LARGE SCALE GENOMIC DNA]</scope>
    <source>
        <strain evidence="5 6">DSM 14914</strain>
    </source>
</reference>
<sequence>MNDVGEQQINYGQLYTESTQSKTYLNQMLEIAKRITIDEGRTQTMIPFLTTMRYSRQTSEISGVLTPSICLILEGAKKLHLGQEVIDYRAGDYLVSVIDIPASAEIIGATKQSPYIGLRVDFTMEDIASVVMEAGIQFGPRDKKLKTGAYIGKADEGLVESLFRLLKLVENPNEVGFLSSLMKREMIFHLLSGDAGHIFFQQFMIDRQEDGIGKAVAWIKENYSKPFTIKELAKLTNMSVSGLHHKFKAVTTLGPVQYQKQLRLQEARRLILSGAFNITAAAMEVGYENVSQFSMEYRRLFGSPPFKDIKALRTSPIVEKIEKD</sequence>
<dbReference type="InterPro" id="IPR009594">
    <property type="entry name" value="Tscrpt_reg_HTH_AraC_N"/>
</dbReference>
<proteinExistence type="predicted"/>
<keyword evidence="1" id="KW-0805">Transcription regulation</keyword>
<dbReference type="Gene3D" id="1.10.10.60">
    <property type="entry name" value="Homeodomain-like"/>
    <property type="match status" value="1"/>
</dbReference>
<protein>
    <submittedName>
        <fullName evidence="5">AraC-like DNA-binding protein</fullName>
    </submittedName>
</protein>
<organism evidence="5 6">
    <name type="scientific">Paenibacillus brasilensis</name>
    <dbReference type="NCBI Taxonomy" id="128574"/>
    <lineage>
        <taxon>Bacteria</taxon>
        <taxon>Bacillati</taxon>
        <taxon>Bacillota</taxon>
        <taxon>Bacilli</taxon>
        <taxon>Bacillales</taxon>
        <taxon>Paenibacillaceae</taxon>
        <taxon>Paenibacillus</taxon>
    </lineage>
</organism>
<evidence type="ECO:0000256" key="3">
    <source>
        <dbReference type="ARBA" id="ARBA00023163"/>
    </source>
</evidence>
<dbReference type="PANTHER" id="PTHR43436:SF1">
    <property type="entry name" value="TRANSCRIPTIONAL REGULATORY PROTEIN"/>
    <property type="match status" value="1"/>
</dbReference>
<evidence type="ECO:0000313" key="6">
    <source>
        <dbReference type="Proteomes" id="UP001242811"/>
    </source>
</evidence>
<dbReference type="SUPFAM" id="SSF46689">
    <property type="entry name" value="Homeodomain-like"/>
    <property type="match status" value="2"/>
</dbReference>
<feature type="domain" description="HTH araC/xylS-type" evidence="4">
    <location>
        <begin position="213"/>
        <end position="311"/>
    </location>
</feature>
<dbReference type="SMART" id="SM00342">
    <property type="entry name" value="HTH_ARAC"/>
    <property type="match status" value="1"/>
</dbReference>
<dbReference type="InterPro" id="IPR018060">
    <property type="entry name" value="HTH_AraC"/>
</dbReference>
<keyword evidence="3" id="KW-0804">Transcription</keyword>
<evidence type="ECO:0000256" key="2">
    <source>
        <dbReference type="ARBA" id="ARBA00023125"/>
    </source>
</evidence>
<evidence type="ECO:0000259" key="4">
    <source>
        <dbReference type="PROSITE" id="PS01124"/>
    </source>
</evidence>
<dbReference type="PANTHER" id="PTHR43436">
    <property type="entry name" value="ARAC-FAMILY TRANSCRIPTIONAL REGULATOR"/>
    <property type="match status" value="1"/>
</dbReference>
<dbReference type="InterPro" id="IPR018062">
    <property type="entry name" value="HTH_AraC-typ_CS"/>
</dbReference>
<dbReference type="PROSITE" id="PS01124">
    <property type="entry name" value="HTH_ARAC_FAMILY_2"/>
    <property type="match status" value="1"/>
</dbReference>
<dbReference type="Pfam" id="PF12833">
    <property type="entry name" value="HTH_18"/>
    <property type="match status" value="1"/>
</dbReference>